<feature type="compositionally biased region" description="Low complexity" evidence="1">
    <location>
        <begin position="659"/>
        <end position="677"/>
    </location>
</feature>
<organism evidence="3 4">
    <name type="scientific">Botryosphaeria dothidea</name>
    <dbReference type="NCBI Taxonomy" id="55169"/>
    <lineage>
        <taxon>Eukaryota</taxon>
        <taxon>Fungi</taxon>
        <taxon>Dikarya</taxon>
        <taxon>Ascomycota</taxon>
        <taxon>Pezizomycotina</taxon>
        <taxon>Dothideomycetes</taxon>
        <taxon>Dothideomycetes incertae sedis</taxon>
        <taxon>Botryosphaeriales</taxon>
        <taxon>Botryosphaeriaceae</taxon>
        <taxon>Botryosphaeria</taxon>
    </lineage>
</organism>
<feature type="region of interest" description="Disordered" evidence="1">
    <location>
        <begin position="640"/>
        <end position="677"/>
    </location>
</feature>
<evidence type="ECO:0000313" key="3">
    <source>
        <dbReference type="EMBL" id="KAF4301655.1"/>
    </source>
</evidence>
<dbReference type="AlphaFoldDB" id="A0A8H4IHZ2"/>
<dbReference type="EMBL" id="WWBZ02000075">
    <property type="protein sequence ID" value="KAF4301655.1"/>
    <property type="molecule type" value="Genomic_DNA"/>
</dbReference>
<keyword evidence="2" id="KW-0732">Signal</keyword>
<proteinExistence type="predicted"/>
<evidence type="ECO:0000256" key="1">
    <source>
        <dbReference type="SAM" id="MobiDB-lite"/>
    </source>
</evidence>
<accession>A0A8H4IHZ2</accession>
<reference evidence="3" key="1">
    <citation type="submission" date="2020-04" db="EMBL/GenBank/DDBJ databases">
        <title>Genome Assembly and Annotation of Botryosphaeria dothidea sdau 11-99, a Latent Pathogen of Apple Fruit Ring Rot in China.</title>
        <authorList>
            <person name="Yu C."/>
            <person name="Diao Y."/>
            <person name="Lu Q."/>
            <person name="Zhao J."/>
            <person name="Cui S."/>
            <person name="Peng C."/>
            <person name="He B."/>
            <person name="Liu H."/>
        </authorList>
    </citation>
    <scope>NUCLEOTIDE SEQUENCE [LARGE SCALE GENOMIC DNA]</scope>
    <source>
        <strain evidence="3">Sdau11-99</strain>
    </source>
</reference>
<evidence type="ECO:0000256" key="2">
    <source>
        <dbReference type="SAM" id="SignalP"/>
    </source>
</evidence>
<comment type="caution">
    <text evidence="3">The sequence shown here is derived from an EMBL/GenBank/DDBJ whole genome shotgun (WGS) entry which is preliminary data.</text>
</comment>
<feature type="chain" id="PRO_5034227028" evidence="2">
    <location>
        <begin position="20"/>
        <end position="891"/>
    </location>
</feature>
<dbReference type="OrthoDB" id="3969331at2759"/>
<protein>
    <submittedName>
        <fullName evidence="3">Uncharacterized protein</fullName>
    </submittedName>
</protein>
<dbReference type="Proteomes" id="UP000572817">
    <property type="component" value="Unassembled WGS sequence"/>
</dbReference>
<feature type="region of interest" description="Disordered" evidence="1">
    <location>
        <begin position="100"/>
        <end position="124"/>
    </location>
</feature>
<evidence type="ECO:0000313" key="4">
    <source>
        <dbReference type="Proteomes" id="UP000572817"/>
    </source>
</evidence>
<gene>
    <name evidence="3" type="ORF">GTA08_BOTSDO14296</name>
</gene>
<keyword evidence="4" id="KW-1185">Reference proteome</keyword>
<feature type="signal peptide" evidence="2">
    <location>
        <begin position="1"/>
        <end position="19"/>
    </location>
</feature>
<sequence length="891" mass="88841">MFLRSLGLVAGLLLPPAAGGILGRRQVVRVHDPDCVVEIDIGATVLEQPVAVRTPITRPTTITVGPGATITVPSAPTYLDTIVTVTSTITGTSTRTYTINRSGSGITSTTTRITRPGSPSSTVYSSASVTLTSTSFSASSGLPSQTSSLGYSSGSPSSVPTFGSSSSAGYSSLSAGSSSLSPPYSSSSLIWVIKPVSIREFISEQWIWLQLAILGSSSPSQSSFLPTGVVTLPYLGPSPTSLIVTAGTNSFPLVLTPATVSYFTGPTATQTLTAGYDGPTITSLLILPTGSNTEATVVVETPTRSISPTDILTLTYFGPSPTAVIVTIGTVPRTISLVPAPGPNTFLVTATVQLTGGYGGPTPTTLTVSPTGGVGTEIVETPTYSSISTFGGITTRSVIGLPAPTSLLATAGSLQLSLDLVPATATNFIGPLATFALTAGYSGSSPTTLIILPSGTEAATPLVLTPTGYVPTSSSITSRFVIGLPAPTSVVATAGTLQTSLDLVPATAASFTGPLATFALTAGYPGASPTTVIILPSGTEPGTPLVLTPTSYSTTSSGLFLSLSLGSSISAGPSTSAGPSSSAAPSSSAGALTYPYITGTVVTTITIPVNGLPSTFVLTPTQVAFTGSIATTSYTIGYDGPTNHHTHDPEPRAIAGLQSSPASGYPSSIDSSSPGVSSEFPSSAASSSVGLVSSVSPSASVSSEYSSPAVSSSVGVTSSVSPSASISSEYSSSFASSSPGVTSSGFPGLIGALPYVGAETIATLTATQSGTLTTFVITPVPGVYTGLIDPFNTITAGYPGLTTETLTILPTDPSGAGTILLETPTGLAASSTGSGLSVAVSLSASITAPPSSPPAVPTDIITQYYVGGTTNADLVSNRQRSTENSVYHSFA</sequence>
<name>A0A8H4IHZ2_9PEZI</name>